<evidence type="ECO:0000313" key="2">
    <source>
        <dbReference type="Proteomes" id="UP000569092"/>
    </source>
</evidence>
<dbReference type="AlphaFoldDB" id="A0A7W8J9S2"/>
<proteinExistence type="predicted"/>
<sequence>MLAAQSFVPSGDLLVRFGAQARVFEEAMPTGNGRLGAAMYGGVCEE</sequence>
<dbReference type="EMBL" id="JACHDZ010000004">
    <property type="protein sequence ID" value="MBB5345073.1"/>
    <property type="molecule type" value="Genomic_DNA"/>
</dbReference>
<protein>
    <submittedName>
        <fullName evidence="1">Uncharacterized protein</fullName>
    </submittedName>
</protein>
<gene>
    <name evidence="1" type="ORF">HDF10_003059</name>
</gene>
<evidence type="ECO:0000313" key="1">
    <source>
        <dbReference type="EMBL" id="MBB5345073.1"/>
    </source>
</evidence>
<comment type="caution">
    <text evidence="1">The sequence shown here is derived from an EMBL/GenBank/DDBJ whole genome shotgun (WGS) entry which is preliminary data.</text>
</comment>
<accession>A0A7W8J9S2</accession>
<dbReference type="Proteomes" id="UP000569092">
    <property type="component" value="Unassembled WGS sequence"/>
</dbReference>
<dbReference type="Gene3D" id="2.70.98.50">
    <property type="entry name" value="putative glycoside hydrolase family protein from bacillus halodurans"/>
    <property type="match status" value="1"/>
</dbReference>
<name>A0A7W8J9S2_9BACT</name>
<reference evidence="1 2" key="1">
    <citation type="submission" date="2020-08" db="EMBL/GenBank/DDBJ databases">
        <title>Genomic Encyclopedia of Type Strains, Phase IV (KMG-V): Genome sequencing to study the core and pangenomes of soil and plant-associated prokaryotes.</title>
        <authorList>
            <person name="Whitman W."/>
        </authorList>
    </citation>
    <scope>NUCLEOTIDE SEQUENCE [LARGE SCALE GENOMIC DNA]</scope>
    <source>
        <strain evidence="1 2">M8US30</strain>
    </source>
</reference>
<organism evidence="1 2">
    <name type="scientific">Tunturiibacter lichenicola</name>
    <dbReference type="NCBI Taxonomy" id="2051959"/>
    <lineage>
        <taxon>Bacteria</taxon>
        <taxon>Pseudomonadati</taxon>
        <taxon>Acidobacteriota</taxon>
        <taxon>Terriglobia</taxon>
        <taxon>Terriglobales</taxon>
        <taxon>Acidobacteriaceae</taxon>
        <taxon>Tunturiibacter</taxon>
    </lineage>
</organism>